<dbReference type="EMBL" id="JBHUCO010000006">
    <property type="protein sequence ID" value="MFD1516935.1"/>
    <property type="molecule type" value="Genomic_DNA"/>
</dbReference>
<dbReference type="GO" id="GO:0008168">
    <property type="term" value="F:methyltransferase activity"/>
    <property type="evidence" value="ECO:0007669"/>
    <property type="project" value="UniProtKB-KW"/>
</dbReference>
<dbReference type="PANTHER" id="PTHR43464:SF19">
    <property type="entry name" value="UBIQUINONE BIOSYNTHESIS O-METHYLTRANSFERASE, MITOCHONDRIAL"/>
    <property type="match status" value="1"/>
</dbReference>
<dbReference type="GO" id="GO:0032259">
    <property type="term" value="P:methylation"/>
    <property type="evidence" value="ECO:0007669"/>
    <property type="project" value="UniProtKB-KW"/>
</dbReference>
<evidence type="ECO:0000256" key="3">
    <source>
        <dbReference type="ARBA" id="ARBA00022691"/>
    </source>
</evidence>
<evidence type="ECO:0000313" key="6">
    <source>
        <dbReference type="EMBL" id="MFD1516935.1"/>
    </source>
</evidence>
<feature type="region of interest" description="Disordered" evidence="4">
    <location>
        <begin position="1"/>
        <end position="35"/>
    </location>
</feature>
<dbReference type="Proteomes" id="UP001597114">
    <property type="component" value="Unassembled WGS sequence"/>
</dbReference>
<comment type="caution">
    <text evidence="6">The sequence shown here is derived from an EMBL/GenBank/DDBJ whole genome shotgun (WGS) entry which is preliminary data.</text>
</comment>
<dbReference type="InterPro" id="IPR029063">
    <property type="entry name" value="SAM-dependent_MTases_sf"/>
</dbReference>
<dbReference type="CDD" id="cd02440">
    <property type="entry name" value="AdoMet_MTases"/>
    <property type="match status" value="1"/>
</dbReference>
<dbReference type="InterPro" id="IPR041698">
    <property type="entry name" value="Methyltransf_25"/>
</dbReference>
<gene>
    <name evidence="6" type="ORF">ACFSJD_05520</name>
</gene>
<dbReference type="Gene3D" id="3.40.50.150">
    <property type="entry name" value="Vaccinia Virus protein VP39"/>
    <property type="match status" value="1"/>
</dbReference>
<feature type="compositionally biased region" description="Low complexity" evidence="4">
    <location>
        <begin position="24"/>
        <end position="33"/>
    </location>
</feature>
<proteinExistence type="predicted"/>
<evidence type="ECO:0000313" key="7">
    <source>
        <dbReference type="Proteomes" id="UP001597114"/>
    </source>
</evidence>
<dbReference type="RefSeq" id="WP_344728981.1">
    <property type="nucleotide sequence ID" value="NZ_BAAAUS010000059.1"/>
</dbReference>
<sequence>MSLTEDDHSKPAGDITPQNVADAPTPGGTTPPRRTFDEAYLTHTAPWVIGEPQPAIVTLERSGGIRGRVLDPGCGTGEHTIHLTRLGYDVIGIDSSEHAIEQARANAAQRGVTARFEVADALQLVPDQAYDTAVDSALFHIFGPEERTRYVRSLHRACRPDARVHVLALSDAGPGFGPQISHTVIREAFGDGWVLEDLHPSSYRGVIVHDTHAAALGRPVGDVVDLPAWLARARRI</sequence>
<feature type="compositionally biased region" description="Basic and acidic residues" evidence="4">
    <location>
        <begin position="1"/>
        <end position="11"/>
    </location>
</feature>
<dbReference type="PANTHER" id="PTHR43464">
    <property type="entry name" value="METHYLTRANSFERASE"/>
    <property type="match status" value="1"/>
</dbReference>
<keyword evidence="7" id="KW-1185">Reference proteome</keyword>
<keyword evidence="3" id="KW-0949">S-adenosyl-L-methionine</keyword>
<evidence type="ECO:0000256" key="4">
    <source>
        <dbReference type="SAM" id="MobiDB-lite"/>
    </source>
</evidence>
<evidence type="ECO:0000259" key="5">
    <source>
        <dbReference type="Pfam" id="PF13649"/>
    </source>
</evidence>
<organism evidence="6 7">
    <name type="scientific">Pseudonocardia yunnanensis</name>
    <dbReference type="NCBI Taxonomy" id="58107"/>
    <lineage>
        <taxon>Bacteria</taxon>
        <taxon>Bacillati</taxon>
        <taxon>Actinomycetota</taxon>
        <taxon>Actinomycetes</taxon>
        <taxon>Pseudonocardiales</taxon>
        <taxon>Pseudonocardiaceae</taxon>
        <taxon>Pseudonocardia</taxon>
    </lineage>
</organism>
<dbReference type="SUPFAM" id="SSF53335">
    <property type="entry name" value="S-adenosyl-L-methionine-dependent methyltransferases"/>
    <property type="match status" value="1"/>
</dbReference>
<evidence type="ECO:0000256" key="1">
    <source>
        <dbReference type="ARBA" id="ARBA00022603"/>
    </source>
</evidence>
<protein>
    <submittedName>
        <fullName evidence="6">Class I SAM-dependent methyltransferase</fullName>
        <ecNumber evidence="6">2.1.-.-</ecNumber>
    </submittedName>
</protein>
<accession>A0ABW4ESG3</accession>
<name>A0ABW4ESG3_9PSEU</name>
<keyword evidence="2 6" id="KW-0808">Transferase</keyword>
<dbReference type="Pfam" id="PF13649">
    <property type="entry name" value="Methyltransf_25"/>
    <property type="match status" value="1"/>
</dbReference>
<reference evidence="7" key="1">
    <citation type="journal article" date="2019" name="Int. J. Syst. Evol. Microbiol.">
        <title>The Global Catalogue of Microorganisms (GCM) 10K type strain sequencing project: providing services to taxonomists for standard genome sequencing and annotation.</title>
        <authorList>
            <consortium name="The Broad Institute Genomics Platform"/>
            <consortium name="The Broad Institute Genome Sequencing Center for Infectious Disease"/>
            <person name="Wu L."/>
            <person name="Ma J."/>
        </authorList>
    </citation>
    <scope>NUCLEOTIDE SEQUENCE [LARGE SCALE GENOMIC DNA]</scope>
    <source>
        <strain evidence="7">CCM 7043</strain>
    </source>
</reference>
<keyword evidence="1 6" id="KW-0489">Methyltransferase</keyword>
<feature type="domain" description="Methyltransferase" evidence="5">
    <location>
        <begin position="69"/>
        <end position="161"/>
    </location>
</feature>
<evidence type="ECO:0000256" key="2">
    <source>
        <dbReference type="ARBA" id="ARBA00022679"/>
    </source>
</evidence>
<dbReference type="EC" id="2.1.-.-" evidence="6"/>